<dbReference type="EMBL" id="QZCW01000003">
    <property type="protein sequence ID" value="MCW5322791.1"/>
    <property type="molecule type" value="Genomic_DNA"/>
</dbReference>
<protein>
    <submittedName>
        <fullName evidence="8">Methyl-accepting chemotaxis protein</fullName>
    </submittedName>
</protein>
<dbReference type="Gene3D" id="1.10.287.950">
    <property type="entry name" value="Methyl-accepting chemotaxis protein"/>
    <property type="match status" value="1"/>
</dbReference>
<keyword evidence="6" id="KW-0812">Transmembrane</keyword>
<comment type="similarity">
    <text evidence="2">Belongs to the methyl-accepting chemotaxis (MCP) protein family.</text>
</comment>
<comment type="caution">
    <text evidence="8">The sequence shown here is derived from an EMBL/GenBank/DDBJ whole genome shotgun (WGS) entry which is preliminary data.</text>
</comment>
<evidence type="ECO:0000256" key="2">
    <source>
        <dbReference type="ARBA" id="ARBA00029447"/>
    </source>
</evidence>
<dbReference type="GeneID" id="77323117"/>
<feature type="region of interest" description="Disordered" evidence="5">
    <location>
        <begin position="522"/>
        <end position="552"/>
    </location>
</feature>
<keyword evidence="4" id="KW-0175">Coiled coil</keyword>
<dbReference type="Pfam" id="PF00015">
    <property type="entry name" value="MCPsignal"/>
    <property type="match status" value="1"/>
</dbReference>
<keyword evidence="1" id="KW-0488">Methylation</keyword>
<keyword evidence="9" id="KW-1185">Reference proteome</keyword>
<evidence type="ECO:0000256" key="1">
    <source>
        <dbReference type="ARBA" id="ARBA00022481"/>
    </source>
</evidence>
<dbReference type="Proteomes" id="UP001208935">
    <property type="component" value="Unassembled WGS sequence"/>
</dbReference>
<evidence type="ECO:0000256" key="3">
    <source>
        <dbReference type="PROSITE-ProRule" id="PRU00284"/>
    </source>
</evidence>
<dbReference type="SMART" id="SM00283">
    <property type="entry name" value="MA"/>
    <property type="match status" value="1"/>
</dbReference>
<feature type="transmembrane region" description="Helical" evidence="6">
    <location>
        <begin position="187"/>
        <end position="209"/>
    </location>
</feature>
<feature type="domain" description="Methyl-accepting transducer" evidence="7">
    <location>
        <begin position="270"/>
        <end position="499"/>
    </location>
</feature>
<dbReference type="InterPro" id="IPR051310">
    <property type="entry name" value="MCP_chemotaxis"/>
</dbReference>
<reference evidence="9" key="1">
    <citation type="submission" date="2023-07" db="EMBL/GenBank/DDBJ databases">
        <title>Verminephrobacter genomes.</title>
        <authorList>
            <person name="Lund M.B."/>
        </authorList>
    </citation>
    <scope>NUCLEOTIDE SEQUENCE [LARGE SCALE GENOMIC DNA]</scope>
    <source>
        <strain evidence="9">AtM5-05</strain>
    </source>
</reference>
<evidence type="ECO:0000256" key="6">
    <source>
        <dbReference type="SAM" id="Phobius"/>
    </source>
</evidence>
<keyword evidence="3" id="KW-0807">Transducer</keyword>
<feature type="compositionally biased region" description="Low complexity" evidence="5">
    <location>
        <begin position="535"/>
        <end position="552"/>
    </location>
</feature>
<dbReference type="InterPro" id="IPR004090">
    <property type="entry name" value="Chemotax_Me-accpt_rcpt"/>
</dbReference>
<feature type="coiled-coil region" evidence="4">
    <location>
        <begin position="79"/>
        <end position="106"/>
    </location>
</feature>
<dbReference type="PANTHER" id="PTHR43531">
    <property type="entry name" value="PROTEIN ICFG"/>
    <property type="match status" value="1"/>
</dbReference>
<dbReference type="PROSITE" id="PS50111">
    <property type="entry name" value="CHEMOTAXIS_TRANSDUC_2"/>
    <property type="match status" value="1"/>
</dbReference>
<keyword evidence="6" id="KW-1133">Transmembrane helix</keyword>
<proteinExistence type="inferred from homology"/>
<evidence type="ECO:0000256" key="5">
    <source>
        <dbReference type="SAM" id="MobiDB-lite"/>
    </source>
</evidence>
<organism evidence="8 9">
    <name type="scientific">Verminephrobacter aporrectodeae subsp. tuberculatae</name>
    <dbReference type="NCBI Taxonomy" id="1110392"/>
    <lineage>
        <taxon>Bacteria</taxon>
        <taxon>Pseudomonadati</taxon>
        <taxon>Pseudomonadota</taxon>
        <taxon>Betaproteobacteria</taxon>
        <taxon>Burkholderiales</taxon>
        <taxon>Comamonadaceae</taxon>
        <taxon>Verminephrobacter</taxon>
    </lineage>
</organism>
<accession>A0ABT3KWT1</accession>
<gene>
    <name evidence="8" type="ORF">D5039_17050</name>
</gene>
<dbReference type="InterPro" id="IPR004089">
    <property type="entry name" value="MCPsignal_dom"/>
</dbReference>
<sequence length="552" mass="57902">MSALKVSTRLIIGFGLLALLGMGIASIGAYKMNTLATELDEVTTDRMVKVTQFTEMKDNLNAIDRHTRSIIISDDQAFREGEKRNIIELRAANAKLLEKLENIVELPKAREFLKIIDAGREEYNKTVDKTIASAEKGDKAAAASLLLGDVRTFQERYFNALEGSRDLQKDIADQLSSNATQSSHSSVMLLGVLAVAMVAISLLVSWIIIRDLSKSLGAEPSVLSNIAQSVADGDLSAHLQVKAGDAASVMAAMARMQTALTSVVATVRSGAEGVATASAEIAQGNTDLSSRTEEQASALEETAASMEQLSSTVKQNADNTRQANQLAVSASTVATQGGEVVGQVVDTMKVINDSSKKIADIISVIDGIAFQTNILALNAAVEAARAGEQGRGFAVVASEVRSLAQRSAGAAKEIKTLIDNSVTQVEHGSTLVNKAGVTITEVVAAIRRVTDIIGEVSAASNEQSQGVAQVGEAITQMDQVTQQNAALVEESAAAANSLSAQAQQLQQAVSIFRLATDRGFNPQRKSGANATLHPSARAMAAPSSAQLAIGSA</sequence>
<dbReference type="CDD" id="cd19411">
    <property type="entry name" value="MCP2201-like_sensor"/>
    <property type="match status" value="1"/>
</dbReference>
<dbReference type="CDD" id="cd11386">
    <property type="entry name" value="MCP_signal"/>
    <property type="match status" value="1"/>
</dbReference>
<dbReference type="InterPro" id="IPR024478">
    <property type="entry name" value="HlyB_4HB_MCP"/>
</dbReference>
<keyword evidence="6" id="KW-0472">Membrane</keyword>
<evidence type="ECO:0000256" key="4">
    <source>
        <dbReference type="SAM" id="Coils"/>
    </source>
</evidence>
<evidence type="ECO:0000259" key="7">
    <source>
        <dbReference type="PROSITE" id="PS50111"/>
    </source>
</evidence>
<dbReference type="SUPFAM" id="SSF58104">
    <property type="entry name" value="Methyl-accepting chemotaxis protein (MCP) signaling domain"/>
    <property type="match status" value="1"/>
</dbReference>
<name>A0ABT3KWT1_9BURK</name>
<dbReference type="Pfam" id="PF12729">
    <property type="entry name" value="4HB_MCP_1"/>
    <property type="match status" value="1"/>
</dbReference>
<dbReference type="PRINTS" id="PR00260">
    <property type="entry name" value="CHEMTRNSDUCR"/>
</dbReference>
<dbReference type="PANTHER" id="PTHR43531:SF14">
    <property type="entry name" value="METHYL-ACCEPTING CHEMOTAXIS PROTEIN I-RELATED"/>
    <property type="match status" value="1"/>
</dbReference>
<evidence type="ECO:0000313" key="9">
    <source>
        <dbReference type="Proteomes" id="UP001208935"/>
    </source>
</evidence>
<dbReference type="InterPro" id="IPR047347">
    <property type="entry name" value="YvaQ-like_sensor"/>
</dbReference>
<evidence type="ECO:0000313" key="8">
    <source>
        <dbReference type="EMBL" id="MCW5322791.1"/>
    </source>
</evidence>
<dbReference type="RefSeq" id="WP_265282907.1">
    <property type="nucleotide sequence ID" value="NZ_QZCW01000003.1"/>
</dbReference>